<organism evidence="9 10">
    <name type="scientific">Mycolicibacterium fallax</name>
    <name type="common">Mycobacterium fallax</name>
    <dbReference type="NCBI Taxonomy" id="1793"/>
    <lineage>
        <taxon>Bacteria</taxon>
        <taxon>Bacillati</taxon>
        <taxon>Actinomycetota</taxon>
        <taxon>Actinomycetes</taxon>
        <taxon>Mycobacteriales</taxon>
        <taxon>Mycobacteriaceae</taxon>
        <taxon>Mycolicibacterium</taxon>
    </lineage>
</organism>
<accession>A0A1X1RGA5</accession>
<dbReference type="OrthoDB" id="9785276at2"/>
<dbReference type="PROSITE" id="PS00624">
    <property type="entry name" value="GMC_OXRED_2"/>
    <property type="match status" value="1"/>
</dbReference>
<evidence type="ECO:0000256" key="6">
    <source>
        <dbReference type="RuleBase" id="RU003968"/>
    </source>
</evidence>
<dbReference type="InterPro" id="IPR012132">
    <property type="entry name" value="GMC_OxRdtase"/>
</dbReference>
<evidence type="ECO:0000256" key="4">
    <source>
        <dbReference type="ARBA" id="ARBA00022827"/>
    </source>
</evidence>
<comment type="similarity">
    <text evidence="2 6">Belongs to the GMC oxidoreductase family.</text>
</comment>
<protein>
    <submittedName>
        <fullName evidence="9">Acetyltransferase</fullName>
    </submittedName>
</protein>
<feature type="binding site" evidence="5">
    <location>
        <position position="223"/>
    </location>
    <ligand>
        <name>FAD</name>
        <dbReference type="ChEBI" id="CHEBI:57692"/>
    </ligand>
</feature>
<evidence type="ECO:0000256" key="5">
    <source>
        <dbReference type="PIRSR" id="PIRSR000137-2"/>
    </source>
</evidence>
<dbReference type="SUPFAM" id="SSF51905">
    <property type="entry name" value="FAD/NAD(P)-binding domain"/>
    <property type="match status" value="1"/>
</dbReference>
<keyword evidence="4 5" id="KW-0274">FAD</keyword>
<sequence length="508" mass="53511">MSDTTGPDDTAADYIVVGAGSAGSIVAARLAETGADVLLLEAGGTDRRPDVRIPAGVAALYLTSNWKHRCAPDPSRGGAADAFAAGRIVGGSGSINAMVYVRGRAADYDGWAAAGATGWSHNDVLPHFKALESWVGGADEYRGDTGPIPVSWCGHRHPIDDAFIAGAVQAGHRLNPDQNGASQLGVSRVQFNQRRGLRVSSARGFLRSAPAGRRPRLRTRATVSQILFEKGRAVGVMSRGNRIRARREVILCAGAIGTPALLLRSGVGPAGVTLDLPGVGENFQDHLVASQVWESRVATPNTLGPLGALAGARALLTRGEGPLTLSPFEAQLFTDDFQIAVGPLHYNLNTGGRVLGIERTDGFTVYTVLMHPHTRGRVVLRDGRACIEYARLGEDRDVARLLEGMAQARDVVEGTTAMRAVAGRYRNPGERDRDWLAGRESSIAHAVGTCRMGTDDAAVVDPMLRVHGLAGLRIIDASVMPTLTSGNTNAPTMMIAHRGAELVAAAPA</sequence>
<dbReference type="PANTHER" id="PTHR11552:SF147">
    <property type="entry name" value="CHOLINE DEHYDROGENASE, MITOCHONDRIAL"/>
    <property type="match status" value="1"/>
</dbReference>
<feature type="binding site" evidence="5">
    <location>
        <begin position="96"/>
        <end position="99"/>
    </location>
    <ligand>
        <name>FAD</name>
        <dbReference type="ChEBI" id="CHEBI:57692"/>
    </ligand>
</feature>
<keyword evidence="9" id="KW-0808">Transferase</keyword>
<dbReference type="EMBL" id="LQOJ01000027">
    <property type="protein sequence ID" value="ORV05123.1"/>
    <property type="molecule type" value="Genomic_DNA"/>
</dbReference>
<comment type="caution">
    <text evidence="9">The sequence shown here is derived from an EMBL/GenBank/DDBJ whole genome shotgun (WGS) entry which is preliminary data.</text>
</comment>
<reference evidence="9 10" key="1">
    <citation type="submission" date="2016-01" db="EMBL/GenBank/DDBJ databases">
        <title>The new phylogeny of the genus Mycobacterium.</title>
        <authorList>
            <person name="Tarcisio F."/>
            <person name="Conor M."/>
            <person name="Antonella G."/>
            <person name="Elisabetta G."/>
            <person name="Giulia F.S."/>
            <person name="Sara T."/>
            <person name="Anna F."/>
            <person name="Clotilde B."/>
            <person name="Roberto B."/>
            <person name="Veronica D.S."/>
            <person name="Fabio R."/>
            <person name="Monica P."/>
            <person name="Olivier J."/>
            <person name="Enrico T."/>
            <person name="Nicola S."/>
        </authorList>
    </citation>
    <scope>NUCLEOTIDE SEQUENCE [LARGE SCALE GENOMIC DNA]</scope>
    <source>
        <strain evidence="9 10">DSM 44179</strain>
    </source>
</reference>
<dbReference type="PANTHER" id="PTHR11552">
    <property type="entry name" value="GLUCOSE-METHANOL-CHOLINE GMC OXIDOREDUCTASE"/>
    <property type="match status" value="1"/>
</dbReference>
<feature type="domain" description="Glucose-methanol-choline oxidoreductase N-terminal" evidence="7">
    <location>
        <begin position="86"/>
        <end position="109"/>
    </location>
</feature>
<comment type="cofactor">
    <cofactor evidence="1 5">
        <name>FAD</name>
        <dbReference type="ChEBI" id="CHEBI:57692"/>
    </cofactor>
</comment>
<dbReference type="GO" id="GO:0016614">
    <property type="term" value="F:oxidoreductase activity, acting on CH-OH group of donors"/>
    <property type="evidence" value="ECO:0007669"/>
    <property type="project" value="InterPro"/>
</dbReference>
<evidence type="ECO:0000259" key="8">
    <source>
        <dbReference type="PROSITE" id="PS00624"/>
    </source>
</evidence>
<dbReference type="GO" id="GO:0050660">
    <property type="term" value="F:flavin adenine dinucleotide binding"/>
    <property type="evidence" value="ECO:0007669"/>
    <property type="project" value="InterPro"/>
</dbReference>
<evidence type="ECO:0000256" key="1">
    <source>
        <dbReference type="ARBA" id="ARBA00001974"/>
    </source>
</evidence>
<evidence type="ECO:0000256" key="2">
    <source>
        <dbReference type="ARBA" id="ARBA00010790"/>
    </source>
</evidence>
<evidence type="ECO:0000256" key="3">
    <source>
        <dbReference type="ARBA" id="ARBA00022630"/>
    </source>
</evidence>
<dbReference type="PIRSF" id="PIRSF000137">
    <property type="entry name" value="Alcohol_oxidase"/>
    <property type="match status" value="1"/>
</dbReference>
<dbReference type="Proteomes" id="UP000193484">
    <property type="component" value="Unassembled WGS sequence"/>
</dbReference>
<keyword evidence="3 6" id="KW-0285">Flavoprotein</keyword>
<keyword evidence="10" id="KW-1185">Reference proteome</keyword>
<gene>
    <name evidence="9" type="ORF">AWC04_07445</name>
</gene>
<dbReference type="GO" id="GO:0016740">
    <property type="term" value="F:transferase activity"/>
    <property type="evidence" value="ECO:0007669"/>
    <property type="project" value="UniProtKB-KW"/>
</dbReference>
<proteinExistence type="inferred from homology"/>
<dbReference type="SUPFAM" id="SSF54373">
    <property type="entry name" value="FAD-linked reductases, C-terminal domain"/>
    <property type="match status" value="1"/>
</dbReference>
<feature type="domain" description="Glucose-methanol-choline oxidoreductase N-terminal" evidence="8">
    <location>
        <begin position="254"/>
        <end position="268"/>
    </location>
</feature>
<dbReference type="AlphaFoldDB" id="A0A1X1RGA5"/>
<evidence type="ECO:0000313" key="9">
    <source>
        <dbReference type="EMBL" id="ORV05123.1"/>
    </source>
</evidence>
<evidence type="ECO:0000313" key="10">
    <source>
        <dbReference type="Proteomes" id="UP000193484"/>
    </source>
</evidence>
<dbReference type="STRING" id="1793.AWC04_07445"/>
<dbReference type="InterPro" id="IPR036188">
    <property type="entry name" value="FAD/NAD-bd_sf"/>
</dbReference>
<dbReference type="Pfam" id="PF00732">
    <property type="entry name" value="GMC_oxred_N"/>
    <property type="match status" value="1"/>
</dbReference>
<name>A0A1X1RGA5_MYCFA</name>
<dbReference type="RefSeq" id="WP_085094718.1">
    <property type="nucleotide sequence ID" value="NZ_AP022603.1"/>
</dbReference>
<dbReference type="InterPro" id="IPR000172">
    <property type="entry name" value="GMC_OxRdtase_N"/>
</dbReference>
<dbReference type="PROSITE" id="PS00623">
    <property type="entry name" value="GMC_OXRED_1"/>
    <property type="match status" value="1"/>
</dbReference>
<evidence type="ECO:0000259" key="7">
    <source>
        <dbReference type="PROSITE" id="PS00623"/>
    </source>
</evidence>
<dbReference type="InterPro" id="IPR007867">
    <property type="entry name" value="GMC_OxRtase_C"/>
</dbReference>
<dbReference type="Gene3D" id="3.30.560.10">
    <property type="entry name" value="Glucose Oxidase, domain 3"/>
    <property type="match status" value="1"/>
</dbReference>
<dbReference type="Pfam" id="PF05199">
    <property type="entry name" value="GMC_oxred_C"/>
    <property type="match status" value="1"/>
</dbReference>
<dbReference type="Gene3D" id="3.50.50.60">
    <property type="entry name" value="FAD/NAD(P)-binding domain"/>
    <property type="match status" value="1"/>
</dbReference>